<feature type="compositionally biased region" description="Polar residues" evidence="19">
    <location>
        <begin position="1"/>
        <end position="29"/>
    </location>
</feature>
<dbReference type="GO" id="GO:0016301">
    <property type="term" value="F:kinase activity"/>
    <property type="evidence" value="ECO:0007669"/>
    <property type="project" value="UniProtKB-KW"/>
</dbReference>
<keyword evidence="18" id="KW-0460">Magnesium</keyword>
<feature type="binding site" evidence="18">
    <location>
        <position position="127"/>
    </location>
    <ligand>
        <name>a divalent metal cation</name>
        <dbReference type="ChEBI" id="CHEBI:60240"/>
    </ligand>
</feature>
<gene>
    <name evidence="21" type="ORF">V2H45_11640</name>
</gene>
<keyword evidence="5 21" id="KW-0808">Transferase</keyword>
<evidence type="ECO:0000256" key="7">
    <source>
        <dbReference type="ARBA" id="ARBA00022741"/>
    </source>
</evidence>
<organism evidence="21 22">
    <name type="scientific">Tumidithrix elongata BACA0141</name>
    <dbReference type="NCBI Taxonomy" id="2716417"/>
    <lineage>
        <taxon>Bacteria</taxon>
        <taxon>Bacillati</taxon>
        <taxon>Cyanobacteriota</taxon>
        <taxon>Cyanophyceae</taxon>
        <taxon>Pseudanabaenales</taxon>
        <taxon>Pseudanabaenaceae</taxon>
        <taxon>Tumidithrix</taxon>
        <taxon>Tumidithrix elongata</taxon>
    </lineage>
</organism>
<keyword evidence="6 20" id="KW-0812">Transmembrane</keyword>
<dbReference type="PANTHER" id="PTHR34299">
    <property type="entry name" value="DIACYLGLYCEROL KINASE"/>
    <property type="match status" value="1"/>
</dbReference>
<evidence type="ECO:0000256" key="16">
    <source>
        <dbReference type="PIRSR" id="PIRSR600829-2"/>
    </source>
</evidence>
<evidence type="ECO:0000256" key="14">
    <source>
        <dbReference type="ARBA" id="ARBA00023264"/>
    </source>
</evidence>
<dbReference type="GO" id="GO:0008654">
    <property type="term" value="P:phospholipid biosynthetic process"/>
    <property type="evidence" value="ECO:0007669"/>
    <property type="project" value="UniProtKB-KW"/>
</dbReference>
<evidence type="ECO:0000313" key="22">
    <source>
        <dbReference type="Proteomes" id="UP001333818"/>
    </source>
</evidence>
<dbReference type="GO" id="GO:0005524">
    <property type="term" value="F:ATP binding"/>
    <property type="evidence" value="ECO:0007669"/>
    <property type="project" value="UniProtKB-KW"/>
</dbReference>
<comment type="similarity">
    <text evidence="2">Belongs to the bacterial diacylglycerol kinase family.</text>
</comment>
<evidence type="ECO:0000256" key="15">
    <source>
        <dbReference type="PIRSR" id="PIRSR600829-1"/>
    </source>
</evidence>
<keyword evidence="4" id="KW-0444">Lipid biosynthesis</keyword>
<dbReference type="GO" id="GO:0046872">
    <property type="term" value="F:metal ion binding"/>
    <property type="evidence" value="ECO:0007669"/>
    <property type="project" value="UniProtKB-KW"/>
</dbReference>
<protein>
    <submittedName>
        <fullName evidence="21">Diacylglycerol kinase family protein</fullName>
        <ecNumber evidence="21">2.7.1.-</ecNumber>
    </submittedName>
</protein>
<accession>A0AAW9Q0M5</accession>
<evidence type="ECO:0000256" key="3">
    <source>
        <dbReference type="ARBA" id="ARBA00022475"/>
    </source>
</evidence>
<feature type="transmembrane region" description="Helical" evidence="20">
    <location>
        <begin position="147"/>
        <end position="169"/>
    </location>
</feature>
<name>A0AAW9Q0M5_9CYAN</name>
<evidence type="ECO:0000256" key="17">
    <source>
        <dbReference type="PIRSR" id="PIRSR600829-3"/>
    </source>
</evidence>
<keyword evidence="14" id="KW-1208">Phospholipid metabolism</keyword>
<dbReference type="EMBL" id="JAZBJZ010000041">
    <property type="protein sequence ID" value="MEE3717404.1"/>
    <property type="molecule type" value="Genomic_DNA"/>
</dbReference>
<dbReference type="RefSeq" id="WP_330483833.1">
    <property type="nucleotide sequence ID" value="NZ_JAZBJZ010000041.1"/>
</dbReference>
<evidence type="ECO:0000313" key="21">
    <source>
        <dbReference type="EMBL" id="MEE3717404.1"/>
    </source>
</evidence>
<evidence type="ECO:0000256" key="1">
    <source>
        <dbReference type="ARBA" id="ARBA00004651"/>
    </source>
</evidence>
<keyword evidence="22" id="KW-1185">Reference proteome</keyword>
<keyword evidence="10 20" id="KW-1133">Transmembrane helix</keyword>
<feature type="active site" description="Proton acceptor" evidence="15">
    <location>
        <position position="120"/>
    </location>
</feature>
<dbReference type="AlphaFoldDB" id="A0AAW9Q0M5"/>
<dbReference type="PROSITE" id="PS01069">
    <property type="entry name" value="DAGK_PROKAR"/>
    <property type="match status" value="1"/>
</dbReference>
<keyword evidence="18" id="KW-0479">Metal-binding</keyword>
<dbReference type="InterPro" id="IPR000829">
    <property type="entry name" value="DAGK"/>
</dbReference>
<dbReference type="CDD" id="cd14265">
    <property type="entry name" value="UDPK_IM_like"/>
    <property type="match status" value="1"/>
</dbReference>
<dbReference type="InterPro" id="IPR033717">
    <property type="entry name" value="UDPK"/>
</dbReference>
<evidence type="ECO:0000256" key="2">
    <source>
        <dbReference type="ARBA" id="ARBA00005967"/>
    </source>
</evidence>
<evidence type="ECO:0000256" key="6">
    <source>
        <dbReference type="ARBA" id="ARBA00022692"/>
    </source>
</evidence>
<keyword evidence="11" id="KW-0443">Lipid metabolism</keyword>
<dbReference type="Gene3D" id="1.10.287.3610">
    <property type="match status" value="1"/>
</dbReference>
<dbReference type="PANTHER" id="PTHR34299:SF1">
    <property type="entry name" value="DIACYLGLYCEROL KINASE"/>
    <property type="match status" value="1"/>
</dbReference>
<evidence type="ECO:0000256" key="10">
    <source>
        <dbReference type="ARBA" id="ARBA00022989"/>
    </source>
</evidence>
<comment type="subcellular location">
    <subcellularLocation>
        <location evidence="1">Cell membrane</location>
        <topology evidence="1">Multi-pass membrane protein</topology>
    </subcellularLocation>
</comment>
<evidence type="ECO:0000256" key="13">
    <source>
        <dbReference type="ARBA" id="ARBA00023209"/>
    </source>
</evidence>
<evidence type="ECO:0000256" key="5">
    <source>
        <dbReference type="ARBA" id="ARBA00022679"/>
    </source>
</evidence>
<evidence type="ECO:0000256" key="20">
    <source>
        <dbReference type="SAM" id="Phobius"/>
    </source>
</evidence>
<feature type="binding site" evidence="16">
    <location>
        <position position="120"/>
    </location>
    <ligand>
        <name>substrate</name>
    </ligand>
</feature>
<proteinExistence type="inferred from homology"/>
<keyword evidence="7 17" id="KW-0547">Nucleotide-binding</keyword>
<evidence type="ECO:0000256" key="4">
    <source>
        <dbReference type="ARBA" id="ARBA00022516"/>
    </source>
</evidence>
<dbReference type="InterPro" id="IPR036945">
    <property type="entry name" value="DAGK_sf"/>
</dbReference>
<keyword evidence="8 21" id="KW-0418">Kinase</keyword>
<dbReference type="GO" id="GO:0005886">
    <property type="term" value="C:plasma membrane"/>
    <property type="evidence" value="ECO:0007669"/>
    <property type="project" value="UniProtKB-SubCell"/>
</dbReference>
<evidence type="ECO:0000256" key="9">
    <source>
        <dbReference type="ARBA" id="ARBA00022840"/>
    </source>
</evidence>
<dbReference type="Proteomes" id="UP001333818">
    <property type="component" value="Unassembled WGS sequence"/>
</dbReference>
<keyword evidence="9 17" id="KW-0067">ATP-binding</keyword>
<reference evidence="21" key="1">
    <citation type="submission" date="2024-01" db="EMBL/GenBank/DDBJ databases">
        <title>Bank of Algae and Cyanobacteria of the Azores (BACA) strain genomes.</title>
        <authorList>
            <person name="Luz R."/>
            <person name="Cordeiro R."/>
            <person name="Fonseca A."/>
            <person name="Goncalves V."/>
        </authorList>
    </citation>
    <scope>NUCLEOTIDE SEQUENCE</scope>
    <source>
        <strain evidence="21">BACA0141</strain>
    </source>
</reference>
<evidence type="ECO:0000256" key="18">
    <source>
        <dbReference type="PIRSR" id="PIRSR600829-4"/>
    </source>
</evidence>
<comment type="caution">
    <text evidence="21">The sequence shown here is derived from an EMBL/GenBank/DDBJ whole genome shotgun (WGS) entry which is preliminary data.</text>
</comment>
<keyword evidence="13" id="KW-0594">Phospholipid biosynthesis</keyword>
<feature type="transmembrane region" description="Helical" evidence="20">
    <location>
        <begin position="82"/>
        <end position="101"/>
    </location>
</feature>
<dbReference type="EC" id="2.7.1.-" evidence="21"/>
<evidence type="ECO:0000256" key="19">
    <source>
        <dbReference type="SAM" id="MobiDB-lite"/>
    </source>
</evidence>
<dbReference type="Pfam" id="PF01219">
    <property type="entry name" value="DAGK_prokar"/>
    <property type="match status" value="1"/>
</dbReference>
<feature type="transmembrane region" description="Helical" evidence="20">
    <location>
        <begin position="107"/>
        <end position="126"/>
    </location>
</feature>
<feature type="binding site" evidence="17">
    <location>
        <begin position="146"/>
        <end position="147"/>
    </location>
    <ligand>
        <name>ATP</name>
        <dbReference type="ChEBI" id="CHEBI:30616"/>
    </ligand>
</feature>
<sequence>MAANVTSQSFSDPSLSETSQDNAHLSEPTSDPDLRDPNLLDLKSSNLPVFHTPSLQVATSLRLSFKFAGEGIAYTFKTQRNFRIHLVMGVLVLGLSLYIQLPKVDFAIISLTIAAILMMELLNTALEAVVDLTVGKTYHQQAKVAKDCAAGAVLVSAIAAVVVGSALILPRMLVLLNLI</sequence>
<feature type="binding site" evidence="17">
    <location>
        <position position="127"/>
    </location>
    <ligand>
        <name>ATP</name>
        <dbReference type="ChEBI" id="CHEBI:30616"/>
    </ligand>
</feature>
<evidence type="ECO:0000256" key="12">
    <source>
        <dbReference type="ARBA" id="ARBA00023136"/>
    </source>
</evidence>
<comment type="cofactor">
    <cofactor evidence="18">
        <name>Mg(2+)</name>
        <dbReference type="ChEBI" id="CHEBI:18420"/>
    </cofactor>
    <text evidence="18">Mn(2+), Zn(2+), Cd(2+) and Co(2+) support activity to lesser extents.</text>
</comment>
<keyword evidence="12 20" id="KW-0472">Membrane</keyword>
<evidence type="ECO:0000256" key="8">
    <source>
        <dbReference type="ARBA" id="ARBA00022777"/>
    </source>
</evidence>
<feature type="region of interest" description="Disordered" evidence="19">
    <location>
        <begin position="1"/>
        <end position="37"/>
    </location>
</feature>
<evidence type="ECO:0000256" key="11">
    <source>
        <dbReference type="ARBA" id="ARBA00023098"/>
    </source>
</evidence>
<keyword evidence="3" id="KW-1003">Cell membrane</keyword>